<proteinExistence type="predicted"/>
<feature type="transmembrane region" description="Helical" evidence="1">
    <location>
        <begin position="21"/>
        <end position="43"/>
    </location>
</feature>
<evidence type="ECO:0000313" key="2">
    <source>
        <dbReference type="EMBL" id="QMV45150.1"/>
    </source>
</evidence>
<name>A0A7G5C7G6_9BACL</name>
<keyword evidence="1" id="KW-1133">Transmembrane helix</keyword>
<evidence type="ECO:0000313" key="3">
    <source>
        <dbReference type="Proteomes" id="UP000515679"/>
    </source>
</evidence>
<dbReference type="AlphaFoldDB" id="A0A7G5C7G6"/>
<feature type="transmembrane region" description="Helical" evidence="1">
    <location>
        <begin position="105"/>
        <end position="126"/>
    </location>
</feature>
<sequence>MVSSLSRLFGLRNASPVASGLYWSGIWLAIGAIILSVLLMGSSLSESNMLPWVFGVHGCASLAGGFVSAKRSGRRGWYFGMANGLLYTVLLLTISFLATDAGWTAAVPILLLVTCLAGAFGGMLGVNASSKAR</sequence>
<dbReference type="Pfam" id="PF12670">
    <property type="entry name" value="DUF3792"/>
    <property type="match status" value="1"/>
</dbReference>
<feature type="transmembrane region" description="Helical" evidence="1">
    <location>
        <begin position="49"/>
        <end position="69"/>
    </location>
</feature>
<dbReference type="InterPro" id="IPR023804">
    <property type="entry name" value="DUF3792_TM"/>
</dbReference>
<keyword evidence="1" id="KW-0812">Transmembrane</keyword>
<keyword evidence="1" id="KW-0472">Membrane</keyword>
<accession>A0A7G5C7G6</accession>
<evidence type="ECO:0000256" key="1">
    <source>
        <dbReference type="SAM" id="Phobius"/>
    </source>
</evidence>
<dbReference type="NCBIfam" id="TIGR04086">
    <property type="entry name" value="TIGR04086_membr"/>
    <property type="match status" value="1"/>
</dbReference>
<dbReference type="Proteomes" id="UP000515679">
    <property type="component" value="Chromosome"/>
</dbReference>
<reference evidence="2 3" key="1">
    <citation type="submission" date="2019-07" db="EMBL/GenBank/DDBJ databases">
        <authorList>
            <person name="Kim J.K."/>
            <person name="Cheong H.-M."/>
            <person name="Choi Y."/>
            <person name="Hwang K.J."/>
            <person name="Lee S."/>
            <person name="Choi C."/>
        </authorList>
    </citation>
    <scope>NUCLEOTIDE SEQUENCE [LARGE SCALE GENOMIC DNA]</scope>
    <source>
        <strain evidence="2 3">KS 22</strain>
    </source>
</reference>
<keyword evidence="3" id="KW-1185">Reference proteome</keyword>
<dbReference type="KEGG" id="cchl:FPL14_23675"/>
<organism evidence="2 3">
    <name type="scientific">Cohnella cholangitidis</name>
    <dbReference type="NCBI Taxonomy" id="2598458"/>
    <lineage>
        <taxon>Bacteria</taxon>
        <taxon>Bacillati</taxon>
        <taxon>Bacillota</taxon>
        <taxon>Bacilli</taxon>
        <taxon>Bacillales</taxon>
        <taxon>Paenibacillaceae</taxon>
        <taxon>Cohnella</taxon>
    </lineage>
</organism>
<dbReference type="EMBL" id="CP041969">
    <property type="protein sequence ID" value="QMV45150.1"/>
    <property type="molecule type" value="Genomic_DNA"/>
</dbReference>
<protein>
    <submittedName>
        <fullName evidence="2">TIGR04086 family membrane protein</fullName>
    </submittedName>
</protein>
<gene>
    <name evidence="2" type="ORF">FPL14_23675</name>
</gene>
<feature type="transmembrane region" description="Helical" evidence="1">
    <location>
        <begin position="76"/>
        <end position="99"/>
    </location>
</feature>